<name>A0AAW0LAR3_QUESU</name>
<evidence type="ECO:0000256" key="2">
    <source>
        <dbReference type="ARBA" id="ARBA00022737"/>
    </source>
</evidence>
<comment type="caution">
    <text evidence="4">The sequence shown here is derived from an EMBL/GenBank/DDBJ whole genome shotgun (WGS) entry which is preliminary data.</text>
</comment>
<feature type="repeat" description="PPR" evidence="3">
    <location>
        <begin position="208"/>
        <end position="242"/>
    </location>
</feature>
<reference evidence="4 5" key="1">
    <citation type="journal article" date="2018" name="Sci. Data">
        <title>The draft genome sequence of cork oak.</title>
        <authorList>
            <person name="Ramos A.M."/>
            <person name="Usie A."/>
            <person name="Barbosa P."/>
            <person name="Barros P.M."/>
            <person name="Capote T."/>
            <person name="Chaves I."/>
            <person name="Simoes F."/>
            <person name="Abreu I."/>
            <person name="Carrasquinho I."/>
            <person name="Faro C."/>
            <person name="Guimaraes J.B."/>
            <person name="Mendonca D."/>
            <person name="Nobrega F."/>
            <person name="Rodrigues L."/>
            <person name="Saibo N.J.M."/>
            <person name="Varela M.C."/>
            <person name="Egas C."/>
            <person name="Matos J."/>
            <person name="Miguel C.M."/>
            <person name="Oliveira M.M."/>
            <person name="Ricardo C.P."/>
            <person name="Goncalves S."/>
        </authorList>
    </citation>
    <scope>NUCLEOTIDE SEQUENCE [LARGE SCALE GENOMIC DNA]</scope>
    <source>
        <strain evidence="5">cv. HL8</strain>
    </source>
</reference>
<keyword evidence="2" id="KW-0677">Repeat</keyword>
<evidence type="ECO:0000256" key="3">
    <source>
        <dbReference type="PROSITE-ProRule" id="PRU00708"/>
    </source>
</evidence>
<sequence length="366" mass="40480">MTEHGIRPDVVTYTGLIDGLCKDGRATQAMGLLDLMLKKGVEPNTVTCNVIINGLCKEGRVGDAFKILEMMTKKGKKPDVVTYNTLLVGFCADGQIDEAMKLLKLMLKDENFVEPDVTIFNSLIQRLRKASLMRLWSFAKGLFSKMKACGLSPMVIDYNTLMASLCKEGSLGQARGLFQELRNATHGPDVVSFTTIIDGMLGMGLAPDYMTFSSLISRLSKLGQLDEAKNVFEKIMASGFTPDTFVYDSLLKGFASMGKTKEIIDFDKWQIKVLFLTQIISTILTCLCDMSEDLDVMEILPNFSLEASKEASISCDKLLSKLNESHPELNARASLPGFQVLPLQQFGIWGPEITTKLDPQKDTYGM</sequence>
<dbReference type="PANTHER" id="PTHR47942">
    <property type="entry name" value="TETRATRICOPEPTIDE REPEAT (TPR)-LIKE SUPERFAMILY PROTEIN-RELATED"/>
    <property type="match status" value="1"/>
</dbReference>
<gene>
    <name evidence="4" type="ORF">CFP56_004670</name>
</gene>
<dbReference type="FunFam" id="1.25.40.10:FF:000294">
    <property type="entry name" value="Pentatricopeptide repeat-containing protein At1g09900"/>
    <property type="match status" value="1"/>
</dbReference>
<protein>
    <submittedName>
        <fullName evidence="4">Pentatricopeptide repeat-containing protein</fullName>
    </submittedName>
</protein>
<dbReference type="InterPro" id="IPR002885">
    <property type="entry name" value="PPR_rpt"/>
</dbReference>
<dbReference type="Proteomes" id="UP000237347">
    <property type="component" value="Unassembled WGS sequence"/>
</dbReference>
<dbReference type="InterPro" id="IPR051222">
    <property type="entry name" value="PPR/CCM1_RNA-binding"/>
</dbReference>
<dbReference type="InterPro" id="IPR011990">
    <property type="entry name" value="TPR-like_helical_dom_sf"/>
</dbReference>
<evidence type="ECO:0000313" key="4">
    <source>
        <dbReference type="EMBL" id="KAK7848589.1"/>
    </source>
</evidence>
<dbReference type="PANTHER" id="PTHR47942:SF16">
    <property type="entry name" value="PENTATRICOPEPTIDE REPEAT DOMAIN CONTAINING PROTEIN-RELATED"/>
    <property type="match status" value="1"/>
</dbReference>
<proteinExistence type="inferred from homology"/>
<dbReference type="EMBL" id="PKMF04000125">
    <property type="protein sequence ID" value="KAK7848589.1"/>
    <property type="molecule type" value="Genomic_DNA"/>
</dbReference>
<dbReference type="Pfam" id="PF12854">
    <property type="entry name" value="PPR_1"/>
    <property type="match status" value="1"/>
</dbReference>
<accession>A0AAW0LAR3</accession>
<keyword evidence="5" id="KW-1185">Reference proteome</keyword>
<feature type="repeat" description="PPR" evidence="3">
    <location>
        <begin position="154"/>
        <end position="188"/>
    </location>
</feature>
<organism evidence="4 5">
    <name type="scientific">Quercus suber</name>
    <name type="common">Cork oak</name>
    <dbReference type="NCBI Taxonomy" id="58331"/>
    <lineage>
        <taxon>Eukaryota</taxon>
        <taxon>Viridiplantae</taxon>
        <taxon>Streptophyta</taxon>
        <taxon>Embryophyta</taxon>
        <taxon>Tracheophyta</taxon>
        <taxon>Spermatophyta</taxon>
        <taxon>Magnoliopsida</taxon>
        <taxon>eudicotyledons</taxon>
        <taxon>Gunneridae</taxon>
        <taxon>Pentapetalae</taxon>
        <taxon>rosids</taxon>
        <taxon>fabids</taxon>
        <taxon>Fagales</taxon>
        <taxon>Fagaceae</taxon>
        <taxon>Quercus</taxon>
    </lineage>
</organism>
<comment type="similarity">
    <text evidence="1">Belongs to the PPR family. P subfamily.</text>
</comment>
<feature type="repeat" description="PPR" evidence="3">
    <location>
        <begin position="9"/>
        <end position="43"/>
    </location>
</feature>
<feature type="repeat" description="PPR" evidence="3">
    <location>
        <begin position="44"/>
        <end position="78"/>
    </location>
</feature>
<evidence type="ECO:0000256" key="1">
    <source>
        <dbReference type="ARBA" id="ARBA00007626"/>
    </source>
</evidence>
<dbReference type="Gene3D" id="1.25.40.10">
    <property type="entry name" value="Tetratricopeptide repeat domain"/>
    <property type="match status" value="3"/>
</dbReference>
<dbReference type="PROSITE" id="PS51375">
    <property type="entry name" value="PPR"/>
    <property type="match status" value="5"/>
</dbReference>
<evidence type="ECO:0000313" key="5">
    <source>
        <dbReference type="Proteomes" id="UP000237347"/>
    </source>
</evidence>
<dbReference type="NCBIfam" id="TIGR00756">
    <property type="entry name" value="PPR"/>
    <property type="match status" value="5"/>
</dbReference>
<feature type="repeat" description="PPR" evidence="3">
    <location>
        <begin position="79"/>
        <end position="109"/>
    </location>
</feature>
<dbReference type="Pfam" id="PF13041">
    <property type="entry name" value="PPR_2"/>
    <property type="match status" value="3"/>
</dbReference>
<dbReference type="AlphaFoldDB" id="A0AAW0LAR3"/>